<evidence type="ECO:0000256" key="1">
    <source>
        <dbReference type="SAM" id="Phobius"/>
    </source>
</evidence>
<proteinExistence type="predicted"/>
<dbReference type="RefSeq" id="WP_148858426.1">
    <property type="nucleotide sequence ID" value="NZ_PHNJ01000006.1"/>
</dbReference>
<sequence length="272" mass="28511">MRPSLRTIGLAAAGGLANVAVVLALYARAGYPTLESTVDVAGLVIPVFAVGFVPLLVSAHTRLLSPAVGFLVALVGTTYVELTTPMPEWGELGGYVVVDGPTHVASYANTWYVWLSLALVAGLLEFAIRRGYDVADRRLRNLPPLPLSRATLAGTVAGFAGLVGVATALLVVRAGIRPSLATLVVFAVAAAVTAVPIWAVLARGLLFPAALFAVVVPYFLIVEVFVATESPVHLLLFGPYAVVLALVGALEAALRARLRGWNGGRFVGQHRR</sequence>
<gene>
    <name evidence="2" type="ORF">CV102_12990</name>
</gene>
<keyword evidence="1" id="KW-1133">Transmembrane helix</keyword>
<feature type="transmembrane region" description="Helical" evidence="1">
    <location>
        <begin position="64"/>
        <end position="82"/>
    </location>
</feature>
<dbReference type="Proteomes" id="UP000766904">
    <property type="component" value="Unassembled WGS sequence"/>
</dbReference>
<evidence type="ECO:0000313" key="2">
    <source>
        <dbReference type="EMBL" id="TYL38116.1"/>
    </source>
</evidence>
<feature type="transmembrane region" description="Helical" evidence="1">
    <location>
        <begin position="40"/>
        <end position="57"/>
    </location>
</feature>
<feature type="transmembrane region" description="Helical" evidence="1">
    <location>
        <begin position="111"/>
        <end position="129"/>
    </location>
</feature>
<feature type="transmembrane region" description="Helical" evidence="1">
    <location>
        <begin position="178"/>
        <end position="198"/>
    </location>
</feature>
<dbReference type="AlphaFoldDB" id="A0A8J8Q2B1"/>
<comment type="caution">
    <text evidence="2">The sequence shown here is derived from an EMBL/GenBank/DDBJ whole genome shotgun (WGS) entry which is preliminary data.</text>
</comment>
<name>A0A8J8Q2B1_9EURY</name>
<protein>
    <submittedName>
        <fullName evidence="2">Uncharacterized protein</fullName>
    </submittedName>
</protein>
<feature type="transmembrane region" description="Helical" evidence="1">
    <location>
        <begin position="232"/>
        <end position="254"/>
    </location>
</feature>
<dbReference type="EMBL" id="PHNJ01000006">
    <property type="protein sequence ID" value="TYL38116.1"/>
    <property type="molecule type" value="Genomic_DNA"/>
</dbReference>
<accession>A0A8J8Q2B1</accession>
<feature type="transmembrane region" description="Helical" evidence="1">
    <location>
        <begin position="150"/>
        <end position="172"/>
    </location>
</feature>
<keyword evidence="1" id="KW-0472">Membrane</keyword>
<organism evidence="2 3">
    <name type="scientific">Natronococcus pandeyae</name>
    <dbReference type="NCBI Taxonomy" id="2055836"/>
    <lineage>
        <taxon>Archaea</taxon>
        <taxon>Methanobacteriati</taxon>
        <taxon>Methanobacteriota</taxon>
        <taxon>Stenosarchaea group</taxon>
        <taxon>Halobacteria</taxon>
        <taxon>Halobacteriales</taxon>
        <taxon>Natrialbaceae</taxon>
        <taxon>Natronococcus</taxon>
    </lineage>
</organism>
<dbReference type="OrthoDB" id="331602at2157"/>
<keyword evidence="1" id="KW-0812">Transmembrane</keyword>
<keyword evidence="3" id="KW-1185">Reference proteome</keyword>
<reference evidence="2" key="1">
    <citation type="submission" date="2017-11" db="EMBL/GenBank/DDBJ databases">
        <authorList>
            <person name="Kajale S.C."/>
            <person name="Sharma A."/>
        </authorList>
    </citation>
    <scope>NUCLEOTIDE SEQUENCE</scope>
    <source>
        <strain evidence="2">LS1_42</strain>
    </source>
</reference>
<evidence type="ECO:0000313" key="3">
    <source>
        <dbReference type="Proteomes" id="UP000766904"/>
    </source>
</evidence>
<feature type="transmembrane region" description="Helical" evidence="1">
    <location>
        <begin position="205"/>
        <end position="226"/>
    </location>
</feature>